<dbReference type="GO" id="GO:0004363">
    <property type="term" value="F:glutathione synthase activity"/>
    <property type="evidence" value="ECO:0007669"/>
    <property type="project" value="InterPro"/>
</dbReference>
<keyword evidence="6" id="KW-0547">Nucleotide-binding</keyword>
<keyword evidence="3" id="KW-0436">Ligase</keyword>
<dbReference type="InterPro" id="IPR013815">
    <property type="entry name" value="ATP_grasp_subdomain_1"/>
</dbReference>
<evidence type="ECO:0000256" key="6">
    <source>
        <dbReference type="ARBA" id="ARBA00022741"/>
    </source>
</evidence>
<evidence type="ECO:0000256" key="5">
    <source>
        <dbReference type="ARBA" id="ARBA00022723"/>
    </source>
</evidence>
<dbReference type="SUPFAM" id="SSF56059">
    <property type="entry name" value="Glutathione synthetase ATP-binding domain-like"/>
    <property type="match status" value="1"/>
</dbReference>
<reference evidence="11" key="1">
    <citation type="journal article" date="2015" name="Nature">
        <title>Complex archaea that bridge the gap between prokaryotes and eukaryotes.</title>
        <authorList>
            <person name="Spang A."/>
            <person name="Saw J.H."/>
            <person name="Jorgensen S.L."/>
            <person name="Zaremba-Niedzwiedzka K."/>
            <person name="Martijn J."/>
            <person name="Lind A.E."/>
            <person name="van Eijk R."/>
            <person name="Schleper C."/>
            <person name="Guy L."/>
            <person name="Ettema T.J."/>
        </authorList>
    </citation>
    <scope>NUCLEOTIDE SEQUENCE</scope>
</reference>
<dbReference type="InterPro" id="IPR004218">
    <property type="entry name" value="GSHS_ATP-bd"/>
</dbReference>
<evidence type="ECO:0000256" key="8">
    <source>
        <dbReference type="ARBA" id="ARBA00022842"/>
    </source>
</evidence>
<organism evidence="11">
    <name type="scientific">marine sediment metagenome</name>
    <dbReference type="NCBI Taxonomy" id="412755"/>
    <lineage>
        <taxon>unclassified sequences</taxon>
        <taxon>metagenomes</taxon>
        <taxon>ecological metagenomes</taxon>
    </lineage>
</organism>
<protein>
    <recommendedName>
        <fullName evidence="10">ATP-grasp domain-containing protein</fullName>
    </recommendedName>
</protein>
<comment type="cofactor">
    <cofactor evidence="2">
        <name>Mg(2+)</name>
        <dbReference type="ChEBI" id="CHEBI:18420"/>
    </cofactor>
</comment>
<dbReference type="GO" id="GO:0046872">
    <property type="term" value="F:metal ion binding"/>
    <property type="evidence" value="ECO:0007669"/>
    <property type="project" value="UniProtKB-KW"/>
</dbReference>
<proteinExistence type="inferred from homology"/>
<dbReference type="HAMAP" id="MF_00162">
    <property type="entry name" value="GSH_S"/>
    <property type="match status" value="1"/>
</dbReference>
<dbReference type="Gene3D" id="3.30.1490.20">
    <property type="entry name" value="ATP-grasp fold, A domain"/>
    <property type="match status" value="1"/>
</dbReference>
<dbReference type="PROSITE" id="PS50975">
    <property type="entry name" value="ATP_GRASP"/>
    <property type="match status" value="1"/>
</dbReference>
<dbReference type="InterPro" id="IPR016185">
    <property type="entry name" value="PreATP-grasp_dom_sf"/>
</dbReference>
<evidence type="ECO:0000256" key="2">
    <source>
        <dbReference type="ARBA" id="ARBA00001946"/>
    </source>
</evidence>
<keyword evidence="8" id="KW-0460">Magnesium</keyword>
<dbReference type="NCBIfam" id="NF003573">
    <property type="entry name" value="PRK05246.1"/>
    <property type="match status" value="1"/>
</dbReference>
<keyword evidence="5" id="KW-0479">Metal-binding</keyword>
<dbReference type="Gene3D" id="3.40.50.20">
    <property type="match status" value="1"/>
</dbReference>
<dbReference type="InterPro" id="IPR004215">
    <property type="entry name" value="GSHS_N"/>
</dbReference>
<accession>A0A0F9PNK7</accession>
<gene>
    <name evidence="11" type="ORF">LCGC14_0877220</name>
</gene>
<dbReference type="EMBL" id="LAZR01002740">
    <property type="protein sequence ID" value="KKN26192.1"/>
    <property type="molecule type" value="Genomic_DNA"/>
</dbReference>
<keyword evidence="9" id="KW-0464">Manganese</keyword>
<dbReference type="GO" id="GO:0005524">
    <property type="term" value="F:ATP binding"/>
    <property type="evidence" value="ECO:0007669"/>
    <property type="project" value="UniProtKB-KW"/>
</dbReference>
<dbReference type="PANTHER" id="PTHR21621:SF4">
    <property type="entry name" value="GLUTATHIONE SYNTHETASE"/>
    <property type="match status" value="1"/>
</dbReference>
<evidence type="ECO:0000313" key="11">
    <source>
        <dbReference type="EMBL" id="KKN26192.1"/>
    </source>
</evidence>
<keyword evidence="4" id="KW-0317">Glutathione biosynthesis</keyword>
<evidence type="ECO:0000256" key="9">
    <source>
        <dbReference type="ARBA" id="ARBA00023211"/>
    </source>
</evidence>
<evidence type="ECO:0000259" key="10">
    <source>
        <dbReference type="PROSITE" id="PS50975"/>
    </source>
</evidence>
<dbReference type="InterPro" id="IPR006284">
    <property type="entry name" value="Glut_synth_pro"/>
</dbReference>
<feature type="domain" description="ATP-grasp" evidence="10">
    <location>
        <begin position="120"/>
        <end position="305"/>
    </location>
</feature>
<evidence type="ECO:0000256" key="7">
    <source>
        <dbReference type="ARBA" id="ARBA00022840"/>
    </source>
</evidence>
<dbReference type="SUPFAM" id="SSF52440">
    <property type="entry name" value="PreATP-grasp domain"/>
    <property type="match status" value="1"/>
</dbReference>
<dbReference type="Pfam" id="PF02951">
    <property type="entry name" value="GSH-S_N"/>
    <property type="match status" value="1"/>
</dbReference>
<dbReference type="GO" id="GO:0005737">
    <property type="term" value="C:cytoplasm"/>
    <property type="evidence" value="ECO:0007669"/>
    <property type="project" value="TreeGrafter"/>
</dbReference>
<evidence type="ECO:0000256" key="4">
    <source>
        <dbReference type="ARBA" id="ARBA00022684"/>
    </source>
</evidence>
<comment type="caution">
    <text evidence="11">The sequence shown here is derived from an EMBL/GenBank/DDBJ whole genome shotgun (WGS) entry which is preliminary data.</text>
</comment>
<dbReference type="Gene3D" id="3.30.470.20">
    <property type="entry name" value="ATP-grasp fold, B domain"/>
    <property type="match status" value="1"/>
</dbReference>
<sequence>MIIMKWLFVIDPIESLNYKTDSTYAIMKEAYRQGIEVFFCCIQDIFFKEGIKCVSKSFSFIAEDYKVGSNKISKLDLFDIIFMRKDPPYDMIFHYCTELLSLAKTLVVNSPQALRDFNEKLIILPFLEFIPKTVVTSEKSQFESFLKNNKDGFILKSLASYQGRSVVWITKDDKNSEEILKNYTENYTKPVMIQEFIPEIRIGDKRILVLGGKIIGAVLREPKDNNYLANLGQGGIARKTEITERENEIVESLYNFLIKNGLHFVGLDVIGDYITEINITCPTGIVHINQLNNISLEKEIVEYFFNLANAT</sequence>
<comment type="cofactor">
    <cofactor evidence="1">
        <name>Mn(2+)</name>
        <dbReference type="ChEBI" id="CHEBI:29035"/>
    </cofactor>
</comment>
<keyword evidence="7" id="KW-0067">ATP-binding</keyword>
<evidence type="ECO:0000256" key="1">
    <source>
        <dbReference type="ARBA" id="ARBA00001936"/>
    </source>
</evidence>
<dbReference type="InterPro" id="IPR011761">
    <property type="entry name" value="ATP-grasp"/>
</dbReference>
<dbReference type="PANTHER" id="PTHR21621">
    <property type="entry name" value="RIBOSOMAL PROTEIN S6 MODIFICATION PROTEIN"/>
    <property type="match status" value="1"/>
</dbReference>
<dbReference type="Pfam" id="PF02955">
    <property type="entry name" value="GSH-S_ATP"/>
    <property type="match status" value="1"/>
</dbReference>
<dbReference type="AlphaFoldDB" id="A0A0F9PNK7"/>
<name>A0A0F9PNK7_9ZZZZ</name>
<evidence type="ECO:0000256" key="3">
    <source>
        <dbReference type="ARBA" id="ARBA00022598"/>
    </source>
</evidence>